<dbReference type="Pfam" id="PF19279">
    <property type="entry name" value="YegS_C"/>
    <property type="match status" value="1"/>
</dbReference>
<dbReference type="Gene3D" id="2.60.200.40">
    <property type="match status" value="1"/>
</dbReference>
<dbReference type="InterPro" id="IPR016064">
    <property type="entry name" value="NAD/diacylglycerol_kinase_sf"/>
</dbReference>
<dbReference type="PANTHER" id="PTHR12358:SF54">
    <property type="entry name" value="SPHINGOSINE KINASE RELATED PROTEIN"/>
    <property type="match status" value="1"/>
</dbReference>
<evidence type="ECO:0000256" key="1">
    <source>
        <dbReference type="ARBA" id="ARBA00022679"/>
    </source>
</evidence>
<evidence type="ECO:0000256" key="3">
    <source>
        <dbReference type="ARBA" id="ARBA00022777"/>
    </source>
</evidence>
<sequence>MGLRDEQWGVIVNPYSGKRELQKDWVRIYRLLKYAEIRFFEQMTAYPGHAVEIARSLVDSGVRHILVVGGDGTMNEVVNGIFTSSLTDKSSVSLALIPYGTGNDWARFWGLADKGHNLSSRLFERRKVMVDVGRVRYRHDGKMCERYFINDASVGLSATVVKTTNRLKKYLGGRGWVYTLSLLVSVCLYRSVRMKVVAGDSSIEKEMFTVTVGNGCYTGGGIKQTPAAVPYDGLFQINAIERPTFIRILEGLRFLFRGEIDKHPCAHIYVSDNVHIGASAALLAETDGIMLPEATDYAIDIIPSAIGMCV</sequence>
<dbReference type="GO" id="GO:0008654">
    <property type="term" value="P:phospholipid biosynthetic process"/>
    <property type="evidence" value="ECO:0007669"/>
    <property type="project" value="InterPro"/>
</dbReference>
<proteinExistence type="predicted"/>
<dbReference type="InterPro" id="IPR017438">
    <property type="entry name" value="ATP-NAD_kinase_N"/>
</dbReference>
<reference evidence="6" key="2">
    <citation type="journal article" date="2021" name="PeerJ">
        <title>Extensive microbial diversity within the chicken gut microbiome revealed by metagenomics and culture.</title>
        <authorList>
            <person name="Gilroy R."/>
            <person name="Ravi A."/>
            <person name="Getino M."/>
            <person name="Pursley I."/>
            <person name="Horton D.L."/>
            <person name="Alikhan N.F."/>
            <person name="Baker D."/>
            <person name="Gharbi K."/>
            <person name="Hall N."/>
            <person name="Watson M."/>
            <person name="Adriaenssens E.M."/>
            <person name="Foster-Nyarko E."/>
            <person name="Jarju S."/>
            <person name="Secka A."/>
            <person name="Antonio M."/>
            <person name="Oren A."/>
            <person name="Chaudhuri R.R."/>
            <person name="La Ragione R."/>
            <person name="Hildebrand F."/>
            <person name="Pallen M.J."/>
        </authorList>
    </citation>
    <scope>NUCLEOTIDE SEQUENCE</scope>
    <source>
        <strain evidence="6">3924</strain>
    </source>
</reference>
<feature type="domain" description="DAGKc" evidence="5">
    <location>
        <begin position="3"/>
        <end position="139"/>
    </location>
</feature>
<dbReference type="Gene3D" id="3.40.50.10330">
    <property type="entry name" value="Probable inorganic polyphosphate/atp-NAD kinase, domain 1"/>
    <property type="match status" value="1"/>
</dbReference>
<dbReference type="EMBL" id="JADIMV010000118">
    <property type="protein sequence ID" value="MBO8440364.1"/>
    <property type="molecule type" value="Genomic_DNA"/>
</dbReference>
<keyword evidence="3 6" id="KW-0418">Kinase</keyword>
<protein>
    <submittedName>
        <fullName evidence="6">YegS/Rv2252/BmrU family lipid kinase</fullName>
    </submittedName>
</protein>
<evidence type="ECO:0000313" key="7">
    <source>
        <dbReference type="Proteomes" id="UP000712007"/>
    </source>
</evidence>
<keyword evidence="1" id="KW-0808">Transferase</keyword>
<dbReference type="PROSITE" id="PS50146">
    <property type="entry name" value="DAGK"/>
    <property type="match status" value="1"/>
</dbReference>
<dbReference type="InterPro" id="IPR001206">
    <property type="entry name" value="Diacylglycerol_kinase_cat_dom"/>
</dbReference>
<dbReference type="SUPFAM" id="SSF111331">
    <property type="entry name" value="NAD kinase/diacylglycerol kinase-like"/>
    <property type="match status" value="1"/>
</dbReference>
<comment type="caution">
    <text evidence="6">The sequence shown here is derived from an EMBL/GenBank/DDBJ whole genome shotgun (WGS) entry which is preliminary data.</text>
</comment>
<accession>A0A940DN87</accession>
<organism evidence="6 7">
    <name type="scientific">Candidatus Aphodosoma intestinipullorum</name>
    <dbReference type="NCBI Taxonomy" id="2840674"/>
    <lineage>
        <taxon>Bacteria</taxon>
        <taxon>Pseudomonadati</taxon>
        <taxon>Bacteroidota</taxon>
        <taxon>Bacteroidia</taxon>
        <taxon>Bacteroidales</taxon>
        <taxon>Candidatus Aphodosoma</taxon>
    </lineage>
</organism>
<keyword evidence="4" id="KW-0067">ATP-binding</keyword>
<dbReference type="InterPro" id="IPR005218">
    <property type="entry name" value="Diacylglycerol/lipid_kinase"/>
</dbReference>
<dbReference type="SMART" id="SM00046">
    <property type="entry name" value="DAGKc"/>
    <property type="match status" value="1"/>
</dbReference>
<gene>
    <name evidence="6" type="ORF">IAC51_06910</name>
</gene>
<dbReference type="NCBIfam" id="TIGR00147">
    <property type="entry name" value="YegS/Rv2252/BmrU family lipid kinase"/>
    <property type="match status" value="1"/>
</dbReference>
<keyword evidence="2" id="KW-0547">Nucleotide-binding</keyword>
<dbReference type="GO" id="GO:0005524">
    <property type="term" value="F:ATP binding"/>
    <property type="evidence" value="ECO:0007669"/>
    <property type="project" value="UniProtKB-KW"/>
</dbReference>
<evidence type="ECO:0000259" key="5">
    <source>
        <dbReference type="PROSITE" id="PS50146"/>
    </source>
</evidence>
<reference evidence="6" key="1">
    <citation type="submission" date="2020-10" db="EMBL/GenBank/DDBJ databases">
        <authorList>
            <person name="Gilroy R."/>
        </authorList>
    </citation>
    <scope>NUCLEOTIDE SEQUENCE</scope>
    <source>
        <strain evidence="6">3924</strain>
    </source>
</reference>
<dbReference type="GO" id="GO:0016301">
    <property type="term" value="F:kinase activity"/>
    <property type="evidence" value="ECO:0007669"/>
    <property type="project" value="UniProtKB-KW"/>
</dbReference>
<name>A0A940DN87_9BACT</name>
<evidence type="ECO:0000313" key="6">
    <source>
        <dbReference type="EMBL" id="MBO8440364.1"/>
    </source>
</evidence>
<evidence type="ECO:0000256" key="4">
    <source>
        <dbReference type="ARBA" id="ARBA00022840"/>
    </source>
</evidence>
<evidence type="ECO:0000256" key="2">
    <source>
        <dbReference type="ARBA" id="ARBA00022741"/>
    </source>
</evidence>
<dbReference type="InterPro" id="IPR045540">
    <property type="entry name" value="YegS/DAGK_C"/>
</dbReference>
<dbReference type="Pfam" id="PF00781">
    <property type="entry name" value="DAGK_cat"/>
    <property type="match status" value="1"/>
</dbReference>
<dbReference type="Proteomes" id="UP000712007">
    <property type="component" value="Unassembled WGS sequence"/>
</dbReference>
<dbReference type="PANTHER" id="PTHR12358">
    <property type="entry name" value="SPHINGOSINE KINASE"/>
    <property type="match status" value="1"/>
</dbReference>
<dbReference type="InterPro" id="IPR050187">
    <property type="entry name" value="Lipid_Phosphate_FormReg"/>
</dbReference>
<dbReference type="AlphaFoldDB" id="A0A940DN87"/>